<accession>A0AAD7UPD1</accession>
<dbReference type="GO" id="GO:0045505">
    <property type="term" value="F:dynein intermediate chain binding"/>
    <property type="evidence" value="ECO:0007669"/>
    <property type="project" value="TreeGrafter"/>
</dbReference>
<dbReference type="Pfam" id="PF01221">
    <property type="entry name" value="Dynein_light"/>
    <property type="match status" value="1"/>
</dbReference>
<comment type="subcellular location">
    <subcellularLocation>
        <location evidence="2">Cytoplasm</location>
        <location evidence="2">Cytoskeleton</location>
    </subcellularLocation>
    <subcellularLocation>
        <location evidence="1">Nucleus</location>
    </subcellularLocation>
</comment>
<dbReference type="GO" id="GO:0005874">
    <property type="term" value="C:microtubule"/>
    <property type="evidence" value="ECO:0007669"/>
    <property type="project" value="UniProtKB-KW"/>
</dbReference>
<evidence type="ECO:0000256" key="7">
    <source>
        <dbReference type="ARBA" id="ARBA00022816"/>
    </source>
</evidence>
<dbReference type="GO" id="GO:0005634">
    <property type="term" value="C:nucleus"/>
    <property type="evidence" value="ECO:0007669"/>
    <property type="project" value="UniProtKB-SubCell"/>
</dbReference>
<evidence type="ECO:0000256" key="2">
    <source>
        <dbReference type="ARBA" id="ARBA00004245"/>
    </source>
</evidence>
<dbReference type="PANTHER" id="PTHR11886:SF35">
    <property type="entry name" value="DYNEIN LIGHT CHAIN"/>
    <property type="match status" value="1"/>
</dbReference>
<dbReference type="GO" id="GO:0051028">
    <property type="term" value="P:mRNA transport"/>
    <property type="evidence" value="ECO:0007669"/>
    <property type="project" value="UniProtKB-KW"/>
</dbReference>
<evidence type="ECO:0000256" key="11">
    <source>
        <dbReference type="SAM" id="MobiDB-lite"/>
    </source>
</evidence>
<evidence type="ECO:0000313" key="12">
    <source>
        <dbReference type="EMBL" id="KAJ8614493.1"/>
    </source>
</evidence>
<dbReference type="InterPro" id="IPR037177">
    <property type="entry name" value="DLC_sf"/>
</dbReference>
<evidence type="ECO:0000256" key="6">
    <source>
        <dbReference type="ARBA" id="ARBA00022701"/>
    </source>
</evidence>
<dbReference type="InterPro" id="IPR001372">
    <property type="entry name" value="Dynein_light_chain_typ-1/2"/>
</dbReference>
<evidence type="ECO:0000313" key="13">
    <source>
        <dbReference type="Proteomes" id="UP001230188"/>
    </source>
</evidence>
<dbReference type="PANTHER" id="PTHR11886">
    <property type="entry name" value="DYNEIN LIGHT CHAIN"/>
    <property type="match status" value="1"/>
</dbReference>
<evidence type="ECO:0000256" key="8">
    <source>
        <dbReference type="ARBA" id="ARBA00022927"/>
    </source>
</evidence>
<keyword evidence="6" id="KW-0493">Microtubule</keyword>
<dbReference type="Gene3D" id="3.30.740.10">
    <property type="entry name" value="Protein Inhibitor Of Neuronal Nitric Oxide Synthase"/>
    <property type="match status" value="1"/>
</dbReference>
<proteinExistence type="predicted"/>
<keyword evidence="5" id="KW-0963">Cytoplasm</keyword>
<dbReference type="GO" id="GO:0005868">
    <property type="term" value="C:cytoplasmic dynein complex"/>
    <property type="evidence" value="ECO:0007669"/>
    <property type="project" value="TreeGrafter"/>
</dbReference>
<dbReference type="AlphaFoldDB" id="A0AAD7UPD1"/>
<evidence type="ECO:0000256" key="9">
    <source>
        <dbReference type="ARBA" id="ARBA00023212"/>
    </source>
</evidence>
<organism evidence="12 13">
    <name type="scientific">Chrysophaeum taylorii</name>
    <dbReference type="NCBI Taxonomy" id="2483200"/>
    <lineage>
        <taxon>Eukaryota</taxon>
        <taxon>Sar</taxon>
        <taxon>Stramenopiles</taxon>
        <taxon>Ochrophyta</taxon>
        <taxon>Pelagophyceae</taxon>
        <taxon>Pelagomonadales</taxon>
        <taxon>Pelagomonadaceae</taxon>
        <taxon>Chrysophaeum</taxon>
    </lineage>
</organism>
<reference evidence="12" key="1">
    <citation type="submission" date="2023-01" db="EMBL/GenBank/DDBJ databases">
        <title>Metagenome sequencing of chrysophaentin producing Chrysophaeum taylorii.</title>
        <authorList>
            <person name="Davison J."/>
            <person name="Bewley C."/>
        </authorList>
    </citation>
    <scope>NUCLEOTIDE SEQUENCE</scope>
    <source>
        <strain evidence="12">NIES-1699</strain>
    </source>
</reference>
<evidence type="ECO:0000256" key="10">
    <source>
        <dbReference type="ARBA" id="ARBA00023242"/>
    </source>
</evidence>
<evidence type="ECO:0000256" key="5">
    <source>
        <dbReference type="ARBA" id="ARBA00022490"/>
    </source>
</evidence>
<sequence>MGETRELSCECSAPVQAQPERPSPMYQDVRCTRGVDHARLDFIVFRNHYVASIEIYQRQTDGDGASWVQVLGDERLMAHPHFEDDAQAWHTLYTSHFRPKFDARLFARAPGAGDAAPLGSLRISLRQPSMMWSAIELRHVRCYMSVPGVGDPEALPTRPPPALLASPPTRKREPGSPGSPSGSRRASKSPPPGGKQNPSNAMETDMDEHGEMKQEVYNLAAYAIEQFVTEAEISKHIKAHFDQKYGPTWHCIVGSDFRAFVTHESKHFIFFYQGKTAICLFKCG</sequence>
<keyword evidence="10" id="KW-0539">Nucleus</keyword>
<dbReference type="FunFam" id="3.30.740.10:FF:000005">
    <property type="entry name" value="Dynein light chain"/>
    <property type="match status" value="1"/>
</dbReference>
<protein>
    <recommendedName>
        <fullName evidence="3">Dynein light chain 1, cytoplasmic</fullName>
    </recommendedName>
</protein>
<comment type="caution">
    <text evidence="12">The sequence shown here is derived from an EMBL/GenBank/DDBJ whole genome shotgun (WGS) entry which is preliminary data.</text>
</comment>
<dbReference type="SMART" id="SM01375">
    <property type="entry name" value="Dynein_light"/>
    <property type="match status" value="1"/>
</dbReference>
<evidence type="ECO:0000256" key="3">
    <source>
        <dbReference type="ARBA" id="ARBA00015062"/>
    </source>
</evidence>
<dbReference type="GO" id="GO:0015031">
    <property type="term" value="P:protein transport"/>
    <property type="evidence" value="ECO:0007669"/>
    <property type="project" value="UniProtKB-KW"/>
</dbReference>
<dbReference type="EMBL" id="JAQMWT010000005">
    <property type="protein sequence ID" value="KAJ8614493.1"/>
    <property type="molecule type" value="Genomic_DNA"/>
</dbReference>
<dbReference type="GO" id="GO:0007017">
    <property type="term" value="P:microtubule-based process"/>
    <property type="evidence" value="ECO:0007669"/>
    <property type="project" value="InterPro"/>
</dbReference>
<dbReference type="CDD" id="cd21452">
    <property type="entry name" value="DLC-like_DYNLL1_DYNLL2"/>
    <property type="match status" value="1"/>
</dbReference>
<keyword evidence="7" id="KW-0509">mRNA transport</keyword>
<dbReference type="Proteomes" id="UP001230188">
    <property type="component" value="Unassembled WGS sequence"/>
</dbReference>
<dbReference type="SUPFAM" id="SSF54648">
    <property type="entry name" value="DLC"/>
    <property type="match status" value="1"/>
</dbReference>
<evidence type="ECO:0000256" key="1">
    <source>
        <dbReference type="ARBA" id="ARBA00004123"/>
    </source>
</evidence>
<keyword evidence="8" id="KW-0653">Protein transport</keyword>
<evidence type="ECO:0000256" key="4">
    <source>
        <dbReference type="ARBA" id="ARBA00022448"/>
    </source>
</evidence>
<feature type="region of interest" description="Disordered" evidence="11">
    <location>
        <begin position="150"/>
        <end position="206"/>
    </location>
</feature>
<feature type="compositionally biased region" description="Low complexity" evidence="11">
    <location>
        <begin position="175"/>
        <end position="184"/>
    </location>
</feature>
<keyword evidence="13" id="KW-1185">Reference proteome</keyword>
<keyword evidence="4" id="KW-0813">Transport</keyword>
<name>A0AAD7UPD1_9STRA</name>
<gene>
    <name evidence="12" type="ORF">CTAYLR_000751</name>
</gene>
<keyword evidence="9" id="KW-0206">Cytoskeleton</keyword>